<accession>A0ABQ9G439</accession>
<feature type="region of interest" description="Disordered" evidence="1">
    <location>
        <begin position="775"/>
        <end position="804"/>
    </location>
</feature>
<gene>
    <name evidence="2" type="ORF">PR048_033308</name>
</gene>
<feature type="compositionally biased region" description="Basic and acidic residues" evidence="1">
    <location>
        <begin position="35"/>
        <end position="45"/>
    </location>
</feature>
<evidence type="ECO:0000256" key="1">
    <source>
        <dbReference type="SAM" id="MobiDB-lite"/>
    </source>
</evidence>
<reference evidence="2 3" key="1">
    <citation type="submission" date="2023-02" db="EMBL/GenBank/DDBJ databases">
        <title>LHISI_Scaffold_Assembly.</title>
        <authorList>
            <person name="Stuart O.P."/>
            <person name="Cleave R."/>
            <person name="Magrath M.J.L."/>
            <person name="Mikheyev A.S."/>
        </authorList>
    </citation>
    <scope>NUCLEOTIDE SEQUENCE [LARGE SCALE GENOMIC DNA]</scope>
    <source>
        <strain evidence="2">Daus_M_001</strain>
        <tissue evidence="2">Leg muscle</tissue>
    </source>
</reference>
<evidence type="ECO:0008006" key="4">
    <source>
        <dbReference type="Google" id="ProtNLM"/>
    </source>
</evidence>
<comment type="caution">
    <text evidence="2">The sequence shown here is derived from an EMBL/GenBank/DDBJ whole genome shotgun (WGS) entry which is preliminary data.</text>
</comment>
<dbReference type="EMBL" id="JARBHB010000017">
    <property type="protein sequence ID" value="KAJ8865786.1"/>
    <property type="molecule type" value="Genomic_DNA"/>
</dbReference>
<name>A0ABQ9G439_9NEOP</name>
<feature type="region of interest" description="Disordered" evidence="1">
    <location>
        <begin position="1"/>
        <end position="61"/>
    </location>
</feature>
<protein>
    <recommendedName>
        <fullName evidence="4">Transposase</fullName>
    </recommendedName>
</protein>
<evidence type="ECO:0000313" key="3">
    <source>
        <dbReference type="Proteomes" id="UP001159363"/>
    </source>
</evidence>
<sequence length="881" mass="97676">MRVKRGEYGAAPECQGGVGGETGDRRGNPPTSGIVRHESHVRESEAIEPGSSRWEASGLTTTPPAAVAERLACSPPTKASRAQSPDDAVGRGVFSGIIPMDRVQDPKWDNWYKEQMIIAVKAGTTGYRSAAKQFGVSNSTVESYLYECPSIDSVAKGEKIELGDGAPAGAIWGCHPSGWIQGELFAKWVVSGVVWTNRTMVSSRTDTNRTGVLAVVDIANGRLGKETSSESHTANDWSNTDYCLGKQPADTQLRGSSVHRTVESSLQHWDTSHAARASGRGGGWKVRQIGGVKKQEKGSLGRVDLQPALEKGRTGSWRDWQKLPCTAVTIGAKVTRGGHQRFKSSTPPPPAPPPSPPTPQPFNSPTGIVSFREKISTQVMFQNTVGSFTYLDWLDCVFARVNCPAHESLRSCADDAEFFWSRQQPMTVEKLLLVAYSVEVYPVPVFSRENSPPLVVSNRLLVLHIGHLNAVVQSTFYRLPSGYGFLLRAPSMYSTEQEPAYLATLHHTPLGMVLITSLDQALAERPALSHPQTLNQDTSLNVITHCERQLRNPPPPNWPVNGAEILNNEPDIGQFNTGSGVFCHRGSGPRRNGDGHVRPSLTASYNQSPATWTRRRNILIVELQQGFSKVRSNRKWTIECFPDMTRAYCSAGKCGVEGEETTNRLYRQLGVRADCIVATPISSPTEWRPLSFSVVTPTKMEDPRRPLCCSPAKHEPNTTAGNTVNEVFVVEILSSKTSRVGGVPIYDYSSSYGIMDKNDIVWSNAGIRRWGKWENPEKTRRSATSPHDSHMRKNRERPRRESSPSRTLTCALAVWRLLRFSPPICCDENRPRGKPRLIWLDAIKEDVRKADIPEEEWRDRALWRRLVSEAMDRLWSVMPLR</sequence>
<dbReference type="Proteomes" id="UP001159363">
    <property type="component" value="Chromosome 16"/>
</dbReference>
<feature type="compositionally biased region" description="Pro residues" evidence="1">
    <location>
        <begin position="346"/>
        <end position="362"/>
    </location>
</feature>
<feature type="region of interest" description="Disordered" evidence="1">
    <location>
        <begin position="336"/>
        <end position="367"/>
    </location>
</feature>
<organism evidence="2 3">
    <name type="scientific">Dryococelus australis</name>
    <dbReference type="NCBI Taxonomy" id="614101"/>
    <lineage>
        <taxon>Eukaryota</taxon>
        <taxon>Metazoa</taxon>
        <taxon>Ecdysozoa</taxon>
        <taxon>Arthropoda</taxon>
        <taxon>Hexapoda</taxon>
        <taxon>Insecta</taxon>
        <taxon>Pterygota</taxon>
        <taxon>Neoptera</taxon>
        <taxon>Polyneoptera</taxon>
        <taxon>Phasmatodea</taxon>
        <taxon>Verophasmatodea</taxon>
        <taxon>Anareolatae</taxon>
        <taxon>Phasmatidae</taxon>
        <taxon>Eurycanthinae</taxon>
        <taxon>Dryococelus</taxon>
    </lineage>
</organism>
<proteinExistence type="predicted"/>
<keyword evidence="3" id="KW-1185">Reference proteome</keyword>
<evidence type="ECO:0000313" key="2">
    <source>
        <dbReference type="EMBL" id="KAJ8865786.1"/>
    </source>
</evidence>